<accession>A0AAD1Y102</accession>
<sequence>MSLWKERTQGQYQKEKQAERLDCFLTITYIYPHVLDPKDVDTLAKRETELTLISKYFTYGTMALYGLGLAARIYKRGMFPYFSDWVKHAVLFVGGGLGTGLLAEKIACETYYNKILINMSNKYAFTPQEVTELQRNLNEYYIEREREEDLARGD</sequence>
<feature type="transmembrane region" description="Helical" evidence="1">
    <location>
        <begin position="56"/>
        <end position="74"/>
    </location>
</feature>
<name>A0AAD1Y102_EUPCR</name>
<protein>
    <submittedName>
        <fullName evidence="2">Uncharacterized protein</fullName>
    </submittedName>
</protein>
<evidence type="ECO:0000313" key="3">
    <source>
        <dbReference type="Proteomes" id="UP001295684"/>
    </source>
</evidence>
<keyword evidence="1" id="KW-0472">Membrane</keyword>
<proteinExistence type="predicted"/>
<gene>
    <name evidence="2" type="ORF">ECRASSUSDP1_LOCUS23776</name>
</gene>
<dbReference type="EMBL" id="CAMPGE010024472">
    <property type="protein sequence ID" value="CAI2382306.1"/>
    <property type="molecule type" value="Genomic_DNA"/>
</dbReference>
<keyword evidence="1" id="KW-1133">Transmembrane helix</keyword>
<dbReference type="Proteomes" id="UP001295684">
    <property type="component" value="Unassembled WGS sequence"/>
</dbReference>
<dbReference type="AlphaFoldDB" id="A0AAD1Y102"/>
<keyword evidence="3" id="KW-1185">Reference proteome</keyword>
<keyword evidence="1" id="KW-0812">Transmembrane</keyword>
<comment type="caution">
    <text evidence="2">The sequence shown here is derived from an EMBL/GenBank/DDBJ whole genome shotgun (WGS) entry which is preliminary data.</text>
</comment>
<evidence type="ECO:0000256" key="1">
    <source>
        <dbReference type="SAM" id="Phobius"/>
    </source>
</evidence>
<evidence type="ECO:0000313" key="2">
    <source>
        <dbReference type="EMBL" id="CAI2382306.1"/>
    </source>
</evidence>
<reference evidence="2" key="1">
    <citation type="submission" date="2023-07" db="EMBL/GenBank/DDBJ databases">
        <authorList>
            <consortium name="AG Swart"/>
            <person name="Singh M."/>
            <person name="Singh A."/>
            <person name="Seah K."/>
            <person name="Emmerich C."/>
        </authorList>
    </citation>
    <scope>NUCLEOTIDE SEQUENCE</scope>
    <source>
        <strain evidence="2">DP1</strain>
    </source>
</reference>
<organism evidence="2 3">
    <name type="scientific">Euplotes crassus</name>
    <dbReference type="NCBI Taxonomy" id="5936"/>
    <lineage>
        <taxon>Eukaryota</taxon>
        <taxon>Sar</taxon>
        <taxon>Alveolata</taxon>
        <taxon>Ciliophora</taxon>
        <taxon>Intramacronucleata</taxon>
        <taxon>Spirotrichea</taxon>
        <taxon>Hypotrichia</taxon>
        <taxon>Euplotida</taxon>
        <taxon>Euplotidae</taxon>
        <taxon>Moneuplotes</taxon>
    </lineage>
</organism>